<gene>
    <name evidence="1" type="ordered locus">PAU_03040</name>
    <name evidence="2" type="ORF">PA-RVA15-17-0959</name>
</gene>
<reference evidence="2" key="1">
    <citation type="journal article" date="2008" name="Proc. Natl. Acad. Sci. U.S.A.">
        <title>Rapid virulence annotation (RVA): identification of virulence factors using a bacterial genome library and multiple invertebrate hosts.</title>
        <authorList>
            <person name="Waterfield N.R."/>
            <person name="Sanchez-Contreras M."/>
            <person name="Eleftherianos I."/>
            <person name="Dowling A."/>
            <person name="Wilkinson P."/>
            <person name="Parkhill J."/>
            <person name="Thomson N."/>
            <person name="Reynolds S.E."/>
            <person name="Bode H.B."/>
            <person name="Dorus S."/>
            <person name="Ffrench-Constant R.H."/>
        </authorList>
    </citation>
    <scope>NUCLEOTIDE SEQUENCE</scope>
    <source>
        <strain evidence="2">ATCC 43949</strain>
    </source>
</reference>
<dbReference type="AlphaFoldDB" id="B6VMZ9"/>
<dbReference type="eggNOG" id="COG3519">
    <property type="taxonomic scope" value="Bacteria"/>
</dbReference>
<evidence type="ECO:0000313" key="3">
    <source>
        <dbReference type="Proteomes" id="UP000002747"/>
    </source>
</evidence>
<accession>C7BSZ9</accession>
<dbReference type="NCBIfam" id="TIGR03359">
    <property type="entry name" value="VI_chp_6"/>
    <property type="match status" value="1"/>
</dbReference>
<evidence type="ECO:0000313" key="2">
    <source>
        <dbReference type="EMBL" id="CAR67529.1"/>
    </source>
</evidence>
<dbReference type="Proteomes" id="UP000002747">
    <property type="component" value="Chromosome"/>
</dbReference>
<reference evidence="2" key="3">
    <citation type="submission" date="2008-09" db="EMBL/GenBank/DDBJ databases">
        <authorList>
            <person name="Thomson N.R."/>
        </authorList>
    </citation>
    <scope>NUCLEOTIDE SEQUENCE</scope>
    <source>
        <strain evidence="2">ATCC 43949</strain>
    </source>
</reference>
<dbReference type="STRING" id="291112.PAU_03040"/>
<organism evidence="2">
    <name type="scientific">Photorhabdus asymbiotica subsp. asymbiotica (strain ATCC 43949 / 3105-77)</name>
    <name type="common">Xenorhabdus luminescens (strain 2)</name>
    <dbReference type="NCBI Taxonomy" id="553480"/>
    <lineage>
        <taxon>Bacteria</taxon>
        <taxon>Pseudomonadati</taxon>
        <taxon>Pseudomonadota</taxon>
        <taxon>Gammaproteobacteria</taxon>
        <taxon>Enterobacterales</taxon>
        <taxon>Morganellaceae</taxon>
        <taxon>Photorhabdus</taxon>
    </lineage>
</organism>
<dbReference type="EMBL" id="FM162591">
    <property type="protein sequence ID" value="CAQ85128.1"/>
    <property type="molecule type" value="Genomic_DNA"/>
</dbReference>
<reference evidence="1" key="2">
    <citation type="submission" date="2008-05" db="EMBL/GenBank/DDBJ databases">
        <authorList>
            <person name="Crossman L.C."/>
        </authorList>
    </citation>
    <scope>NUCLEOTIDE SEQUENCE</scope>
    <source>
        <strain evidence="1">ATCC43949</strain>
    </source>
</reference>
<sequence length="627" mass="71838">MWLMLLVESAKIIFLLKMFYHFSVRAEPVTLFFDNHENNPMDDLTLRYYEAEMRYLREAGKEFAEAYPDRAAMLNLDKVGIRDPYVERLLEGFAFLMGRLREKLDDDLPELTEGLVSLLWPHYLRTIPSLSIIELNPDWAQMKKSVPVQKGFEVLSQPIGPHRTRCRYTTTQAVQLLPLALTVASLQAEPDGRSVIRLRFDCGTLVDWRQVDLRRLPLYLSADSPLACALHQAFTLQTQQLYLRLPGQPDRQPFAGGFSPLGFGDTERLWPKGESAFSGYQLLLEYFTFREKFMFVALCGLETLTIPESTPWFELDVVLGESWPGDLPFSAEHIRLHCTPVINLFPLESDPLRLSPLQTEYLLRPMRVQDGHTEIYSVDAVVSSERGGQQGYVPFSSFRHKGGMMRHDAPERYYHTRVKRGPSGLYDTWLILGGEDFDDDKPYEEENLSLTLTGTNGQLPRQALQDTLLDTPVNPPLAGLTVRNLCEPTLPCYPPNQDRFHWRILSHLGSNFLSMMDNPEVLRGTLALYDWADNEMNARRLAAIVAVKHSLIERFEQGCLRRGVHIEVTLDRNGFSGTGDICLFGEMLSRFFALYTDIHLFNRLTLILQPTGERLLWEELHCPHIPG</sequence>
<dbReference type="PANTHER" id="PTHR35370:SF4">
    <property type="entry name" value="TYPE VI SECRETION SYSTEM BASEPLATE SUBUNIT TSSF"/>
    <property type="match status" value="1"/>
</dbReference>
<evidence type="ECO:0000313" key="1">
    <source>
        <dbReference type="EMBL" id="CAQ85128.1"/>
    </source>
</evidence>
<dbReference type="EMBL" id="FM211057">
    <property type="protein sequence ID" value="CAR67529.1"/>
    <property type="molecule type" value="Genomic_DNA"/>
</dbReference>
<protein>
    <submittedName>
        <fullName evidence="2">Uncharacterized protein</fullName>
    </submittedName>
</protein>
<reference evidence="1 3" key="4">
    <citation type="journal article" date="2009" name="BMC Genomics">
        <title>Comparative genomics of the emerging human pathogen Photorhabdus asymbiotica with the insect pathogen Photorhabdus luminescens.</title>
        <authorList>
            <person name="Wilkinson P."/>
            <person name="Waterfield N.R."/>
            <person name="Crossman L."/>
            <person name="Corton C."/>
            <person name="Sanchez-Contreras M."/>
            <person name="Vlisidou I."/>
            <person name="Barron A."/>
            <person name="Bignell A."/>
            <person name="Clark L."/>
            <person name="Ormond D."/>
            <person name="Mayho M."/>
            <person name="Bason N."/>
            <person name="Smith F."/>
            <person name="Simmonds M."/>
            <person name="Churcher C."/>
            <person name="Harris D."/>
            <person name="Thompson N.R."/>
            <person name="Quail M."/>
            <person name="Parkhill J."/>
            <person name="ffrench-Constant R.H."/>
        </authorList>
    </citation>
    <scope>NUCLEOTIDE SEQUENCE [LARGE SCALE GENOMIC DNA]</scope>
    <source>
        <strain evidence="3">ATCC 43949 / 3105-77</strain>
        <strain evidence="1">ATCC43949</strain>
    </source>
</reference>
<accession>B6VMZ9</accession>
<dbReference type="InterPro" id="IPR010272">
    <property type="entry name" value="T6SS_TssF"/>
</dbReference>
<dbReference type="KEGG" id="pay:PAU_03040"/>
<dbReference type="PIRSF" id="PIRSF028304">
    <property type="entry name" value="UCP028304"/>
    <property type="match status" value="1"/>
</dbReference>
<dbReference type="PANTHER" id="PTHR35370">
    <property type="entry name" value="CYTOPLASMIC PROTEIN-RELATED-RELATED"/>
    <property type="match status" value="1"/>
</dbReference>
<name>B6VMZ9_PHOAA</name>
<dbReference type="Pfam" id="PF05947">
    <property type="entry name" value="T6SS_TssF"/>
    <property type="match status" value="1"/>
</dbReference>
<proteinExistence type="predicted"/>